<feature type="domain" description="HTH lysR-type" evidence="5">
    <location>
        <begin position="7"/>
        <end position="64"/>
    </location>
</feature>
<dbReference type="Pfam" id="PF03466">
    <property type="entry name" value="LysR_substrate"/>
    <property type="match status" value="1"/>
</dbReference>
<evidence type="ECO:0000259" key="5">
    <source>
        <dbReference type="PROSITE" id="PS50931"/>
    </source>
</evidence>
<evidence type="ECO:0000313" key="6">
    <source>
        <dbReference type="EMBL" id="UTW10092.1"/>
    </source>
</evidence>
<organism evidence="6 7">
    <name type="scientific">Marinobacterium rhizophilum</name>
    <dbReference type="NCBI Taxonomy" id="420402"/>
    <lineage>
        <taxon>Bacteria</taxon>
        <taxon>Pseudomonadati</taxon>
        <taxon>Pseudomonadota</taxon>
        <taxon>Gammaproteobacteria</taxon>
        <taxon>Oceanospirillales</taxon>
        <taxon>Oceanospirillaceae</taxon>
        <taxon>Marinobacterium</taxon>
    </lineage>
</organism>
<evidence type="ECO:0000256" key="1">
    <source>
        <dbReference type="ARBA" id="ARBA00009437"/>
    </source>
</evidence>
<keyword evidence="7" id="KW-1185">Reference proteome</keyword>
<accession>A0ABY5HCL5</accession>
<dbReference type="PANTHER" id="PTHR30537">
    <property type="entry name" value="HTH-TYPE TRANSCRIPTIONAL REGULATOR"/>
    <property type="match status" value="1"/>
</dbReference>
<dbReference type="InterPro" id="IPR000847">
    <property type="entry name" value="LysR_HTH_N"/>
</dbReference>
<dbReference type="SUPFAM" id="SSF53850">
    <property type="entry name" value="Periplasmic binding protein-like II"/>
    <property type="match status" value="1"/>
</dbReference>
<dbReference type="InterPro" id="IPR036390">
    <property type="entry name" value="WH_DNA-bd_sf"/>
</dbReference>
<reference evidence="6" key="1">
    <citation type="submission" date="2021-04" db="EMBL/GenBank/DDBJ databases">
        <title>Oceanospirillales bacteria with DddD are important DMSP degraders in coastal seawater.</title>
        <authorList>
            <person name="Liu J."/>
        </authorList>
    </citation>
    <scope>NUCLEOTIDE SEQUENCE</scope>
    <source>
        <strain evidence="6">D13-1</strain>
    </source>
</reference>
<dbReference type="SUPFAM" id="SSF46785">
    <property type="entry name" value="Winged helix' DNA-binding domain"/>
    <property type="match status" value="1"/>
</dbReference>
<evidence type="ECO:0000313" key="7">
    <source>
        <dbReference type="Proteomes" id="UP001058461"/>
    </source>
</evidence>
<sequence length="308" mass="35035">MRKKELPSFSALIAFESAARHQSFKHAAGDLCISQAAISRQIRTLEEHLGCELFERRHRAVRLSDDGRFFLDAVTLGLNHIEAASRQLRDRHESSSVKIGLMSSLAGLFLAPRLGEFRRQHADIDIYIISTEANPEPQRERYDIMVSMGEPSSTAYDVYCLFNEVVFPVCSPNYLASNPAIRSFADLAGHTLLSTDSEHWSGIPWPRIDWPSMFQLYGIECDAFEGLRYSNYQMMLNTVVSGHGICLGWKHLVTDLLNSGTLVKPLAQAYETDRKHYLLIKKSIAHNKNVILFRDWFLEQVAQMNSRN</sequence>
<dbReference type="InterPro" id="IPR036388">
    <property type="entry name" value="WH-like_DNA-bd_sf"/>
</dbReference>
<keyword evidence="4" id="KW-0804">Transcription</keyword>
<gene>
    <name evidence="6" type="ORF">KDW95_12275</name>
</gene>
<dbReference type="InterPro" id="IPR005119">
    <property type="entry name" value="LysR_subst-bd"/>
</dbReference>
<dbReference type="Gene3D" id="1.10.10.10">
    <property type="entry name" value="Winged helix-like DNA-binding domain superfamily/Winged helix DNA-binding domain"/>
    <property type="match status" value="1"/>
</dbReference>
<proteinExistence type="inferred from homology"/>
<dbReference type="CDD" id="cd08432">
    <property type="entry name" value="PBP2_GcdR_TrpI_HvrB_AmpR_like"/>
    <property type="match status" value="1"/>
</dbReference>
<dbReference type="RefSeq" id="WP_255852100.1">
    <property type="nucleotide sequence ID" value="NZ_CP073347.1"/>
</dbReference>
<protein>
    <submittedName>
        <fullName evidence="6">LysR family transcriptional regulator</fullName>
    </submittedName>
</protein>
<dbReference type="PROSITE" id="PS50931">
    <property type="entry name" value="HTH_LYSR"/>
    <property type="match status" value="1"/>
</dbReference>
<evidence type="ECO:0000256" key="2">
    <source>
        <dbReference type="ARBA" id="ARBA00023015"/>
    </source>
</evidence>
<dbReference type="EMBL" id="CP073347">
    <property type="protein sequence ID" value="UTW10092.1"/>
    <property type="molecule type" value="Genomic_DNA"/>
</dbReference>
<evidence type="ECO:0000256" key="4">
    <source>
        <dbReference type="ARBA" id="ARBA00023163"/>
    </source>
</evidence>
<keyword evidence="3" id="KW-0238">DNA-binding</keyword>
<dbReference type="Gene3D" id="3.40.190.10">
    <property type="entry name" value="Periplasmic binding protein-like II"/>
    <property type="match status" value="2"/>
</dbReference>
<dbReference type="Proteomes" id="UP001058461">
    <property type="component" value="Chromosome"/>
</dbReference>
<dbReference type="InterPro" id="IPR058163">
    <property type="entry name" value="LysR-type_TF_proteobact-type"/>
</dbReference>
<dbReference type="PANTHER" id="PTHR30537:SF26">
    <property type="entry name" value="GLYCINE CLEAVAGE SYSTEM TRANSCRIPTIONAL ACTIVATOR"/>
    <property type="match status" value="1"/>
</dbReference>
<keyword evidence="2" id="KW-0805">Transcription regulation</keyword>
<evidence type="ECO:0000256" key="3">
    <source>
        <dbReference type="ARBA" id="ARBA00023125"/>
    </source>
</evidence>
<dbReference type="PRINTS" id="PR00039">
    <property type="entry name" value="HTHLYSR"/>
</dbReference>
<comment type="similarity">
    <text evidence="1">Belongs to the LysR transcriptional regulatory family.</text>
</comment>
<dbReference type="Pfam" id="PF00126">
    <property type="entry name" value="HTH_1"/>
    <property type="match status" value="1"/>
</dbReference>
<name>A0ABY5HCL5_9GAMM</name>